<sequence length="113" mass="11844">MVTHRAAESDCLALLQSQRRGSFVVFRTGDALGHGNLIVGKRGVGDNGDRGFAGAGTGEVDLAHRGALVGRPLVDLILQVSIETGGRQRGRAVRDDDSVIVAVELIERGDGLV</sequence>
<gene>
    <name evidence="1" type="ORF">CLAC_03230</name>
</gene>
<name>A0A0K2GZL8_9CORY</name>
<organism evidence="1 2">
    <name type="scientific">Corynebacterium lactis RW2-5</name>
    <dbReference type="NCBI Taxonomy" id="1408189"/>
    <lineage>
        <taxon>Bacteria</taxon>
        <taxon>Bacillati</taxon>
        <taxon>Actinomycetota</taxon>
        <taxon>Actinomycetes</taxon>
        <taxon>Mycobacteriales</taxon>
        <taxon>Corynebacteriaceae</taxon>
        <taxon>Corynebacterium</taxon>
    </lineage>
</organism>
<dbReference type="KEGG" id="clw:CLAC_03230"/>
<reference evidence="1 2" key="1">
    <citation type="submission" date="2013-10" db="EMBL/GenBank/DDBJ databases">
        <title>Complete genome sequence of Corynebacterium lactis DSM 45799(T), isolated from raw cow milk.</title>
        <authorList>
            <person name="Ruckert C."/>
            <person name="Albersmeier A."/>
            <person name="Lipski A."/>
            <person name="Kalinowski J."/>
        </authorList>
    </citation>
    <scope>NUCLEOTIDE SEQUENCE [LARGE SCALE GENOMIC DNA]</scope>
    <source>
        <strain evidence="1 2">RW2-5</strain>
    </source>
</reference>
<dbReference type="EMBL" id="CP006841">
    <property type="protein sequence ID" value="ALA66911.1"/>
    <property type="molecule type" value="Genomic_DNA"/>
</dbReference>
<protein>
    <submittedName>
        <fullName evidence="1">Uncharacterized protein</fullName>
    </submittedName>
</protein>
<dbReference type="Proteomes" id="UP000058446">
    <property type="component" value="Chromosome"/>
</dbReference>
<dbReference type="AlphaFoldDB" id="A0A0K2GZL8"/>
<evidence type="ECO:0000313" key="2">
    <source>
        <dbReference type="Proteomes" id="UP000058446"/>
    </source>
</evidence>
<dbReference type="STRING" id="1408189.CLAC_03230"/>
<keyword evidence="2" id="KW-1185">Reference proteome</keyword>
<evidence type="ECO:0000313" key="1">
    <source>
        <dbReference type="EMBL" id="ALA66911.1"/>
    </source>
</evidence>
<proteinExistence type="predicted"/>
<accession>A0A0K2GZL8</accession>